<reference evidence="1 2" key="2">
    <citation type="submission" date="2018-06" db="EMBL/GenBank/DDBJ databases">
        <title>Metagenomic assembly of (sub)arctic Cyanobacteria and their associated microbiome from non-axenic cultures.</title>
        <authorList>
            <person name="Baurain D."/>
        </authorList>
    </citation>
    <scope>NUCLEOTIDE SEQUENCE [LARGE SCALE GENOMIC DNA]</scope>
    <source>
        <strain evidence="1">ULC041bin1</strain>
    </source>
</reference>
<protein>
    <recommendedName>
        <fullName evidence="3">TonB C-terminal domain-containing protein</fullName>
    </recommendedName>
</protein>
<proteinExistence type="predicted"/>
<evidence type="ECO:0000313" key="2">
    <source>
        <dbReference type="Proteomes" id="UP000249081"/>
    </source>
</evidence>
<reference evidence="2" key="1">
    <citation type="submission" date="2018-04" db="EMBL/GenBank/DDBJ databases">
        <authorList>
            <person name="Cornet L."/>
        </authorList>
    </citation>
    <scope>NUCLEOTIDE SEQUENCE [LARGE SCALE GENOMIC DNA]</scope>
</reference>
<dbReference type="SUPFAM" id="SSF74653">
    <property type="entry name" value="TolA/TonB C-terminal domain"/>
    <property type="match status" value="1"/>
</dbReference>
<accession>A0A2W4W274</accession>
<evidence type="ECO:0000313" key="1">
    <source>
        <dbReference type="EMBL" id="PZO38380.1"/>
    </source>
</evidence>
<comment type="caution">
    <text evidence="1">The sequence shown here is derived from an EMBL/GenBank/DDBJ whole genome shotgun (WGS) entry which is preliminary data.</text>
</comment>
<dbReference type="AlphaFoldDB" id="A0A2W4W274"/>
<sequence length="118" mass="12519">MVPVGLRLDPNGRDIPDTAPQLLGSAAIAMRPLASSCGVANLDALLAGMTATLVQMQVRVETSGDISNVRLLQSTGSRAVDDLVSCVVRQRLRLQPASSAGEPQLTDAYILEARIQFF</sequence>
<organism evidence="1 2">
    <name type="scientific">Shackletoniella antarctica</name>
    <dbReference type="NCBI Taxonomy" id="268115"/>
    <lineage>
        <taxon>Bacteria</taxon>
        <taxon>Bacillati</taxon>
        <taxon>Cyanobacteriota</taxon>
        <taxon>Cyanophyceae</taxon>
        <taxon>Oculatellales</taxon>
        <taxon>Oculatellaceae</taxon>
        <taxon>Shackletoniella</taxon>
    </lineage>
</organism>
<gene>
    <name evidence="1" type="ORF">DCF17_14795</name>
</gene>
<dbReference type="EMBL" id="QBMN01000105">
    <property type="protein sequence ID" value="PZO38380.1"/>
    <property type="molecule type" value="Genomic_DNA"/>
</dbReference>
<name>A0A2W4W274_9CYAN</name>
<dbReference type="Proteomes" id="UP000249081">
    <property type="component" value="Unassembled WGS sequence"/>
</dbReference>
<dbReference type="Gene3D" id="3.30.1150.10">
    <property type="match status" value="1"/>
</dbReference>
<evidence type="ECO:0008006" key="3">
    <source>
        <dbReference type="Google" id="ProtNLM"/>
    </source>
</evidence>